<protein>
    <submittedName>
        <fullName evidence="1">Uncharacterized protein</fullName>
    </submittedName>
</protein>
<sequence>MHPKPPVSYSSILEGNFVCISGGIEGGTSIIITTFSMVGDSVSSVEQATHQSGTEDMKGHLAFLVD</sequence>
<reference evidence="1" key="1">
    <citation type="journal article" date="2019" name="Sci. Rep.">
        <title>Draft genome of Tanacetum cinerariifolium, the natural source of mosquito coil.</title>
        <authorList>
            <person name="Yamashiro T."/>
            <person name="Shiraishi A."/>
            <person name="Satake H."/>
            <person name="Nakayama K."/>
        </authorList>
    </citation>
    <scope>NUCLEOTIDE SEQUENCE</scope>
</reference>
<comment type="caution">
    <text evidence="1">The sequence shown here is derived from an EMBL/GenBank/DDBJ whole genome shotgun (WGS) entry which is preliminary data.</text>
</comment>
<accession>A0A699Q2L4</accession>
<name>A0A699Q2L4_TANCI</name>
<dbReference type="AlphaFoldDB" id="A0A699Q2L4"/>
<proteinExistence type="predicted"/>
<gene>
    <name evidence="1" type="ORF">Tci_830437</name>
</gene>
<dbReference type="EMBL" id="BKCJ010977674">
    <property type="protein sequence ID" value="GFC58467.1"/>
    <property type="molecule type" value="Genomic_DNA"/>
</dbReference>
<evidence type="ECO:0000313" key="1">
    <source>
        <dbReference type="EMBL" id="GFC58467.1"/>
    </source>
</evidence>
<organism evidence="1">
    <name type="scientific">Tanacetum cinerariifolium</name>
    <name type="common">Dalmatian daisy</name>
    <name type="synonym">Chrysanthemum cinerariifolium</name>
    <dbReference type="NCBI Taxonomy" id="118510"/>
    <lineage>
        <taxon>Eukaryota</taxon>
        <taxon>Viridiplantae</taxon>
        <taxon>Streptophyta</taxon>
        <taxon>Embryophyta</taxon>
        <taxon>Tracheophyta</taxon>
        <taxon>Spermatophyta</taxon>
        <taxon>Magnoliopsida</taxon>
        <taxon>eudicotyledons</taxon>
        <taxon>Gunneridae</taxon>
        <taxon>Pentapetalae</taxon>
        <taxon>asterids</taxon>
        <taxon>campanulids</taxon>
        <taxon>Asterales</taxon>
        <taxon>Asteraceae</taxon>
        <taxon>Asteroideae</taxon>
        <taxon>Anthemideae</taxon>
        <taxon>Anthemidinae</taxon>
        <taxon>Tanacetum</taxon>
    </lineage>
</organism>